<evidence type="ECO:0000259" key="2">
    <source>
        <dbReference type="Pfam" id="PF12850"/>
    </source>
</evidence>
<dbReference type="Pfam" id="PF12850">
    <property type="entry name" value="Metallophos_2"/>
    <property type="match status" value="1"/>
</dbReference>
<dbReference type="PANTHER" id="PTHR42850:SF2">
    <property type="entry name" value="BLL5683 PROTEIN"/>
    <property type="match status" value="1"/>
</dbReference>
<dbReference type="CDD" id="cd00838">
    <property type="entry name" value="MPP_superfamily"/>
    <property type="match status" value="1"/>
</dbReference>
<keyword evidence="4" id="KW-1185">Reference proteome</keyword>
<sequence length="273" mass="30462">MSKTQSISISGNAILLFGGVYSNLQALEKMKEIAVAKGFTPGRIICNGDIVGYCAQPEESLNFIKDWGIHSITGNVEQQLREGQEDCGCDFEDGTRCDIFSRQWYPYAQQNVSTESVAWLEQMPDFLEFDFAGKKVAVVHGSKSHVSQFVFKSTPWKVKQKEFELTKADVIIGGHCGLPFQDKKDGFLWINPGVIGMPANDGQTDVWYAILSSNEGELKVEHHHFSYDHLLANQLMTEKGLPASYAKTLLTGIWDNCDILPEEETKAQGKVIM</sequence>
<dbReference type="RefSeq" id="WP_160633419.1">
    <property type="nucleotide sequence ID" value="NZ_WWNE01000007.1"/>
</dbReference>
<dbReference type="EMBL" id="WWNE01000007">
    <property type="protein sequence ID" value="NBG66473.1"/>
    <property type="molecule type" value="Genomic_DNA"/>
</dbReference>
<protein>
    <submittedName>
        <fullName evidence="3">Metallophosphoesterase</fullName>
    </submittedName>
</protein>
<gene>
    <name evidence="3" type="ORF">GQN54_10120</name>
</gene>
<comment type="caution">
    <text evidence="3">The sequence shown here is derived from an EMBL/GenBank/DDBJ whole genome shotgun (WGS) entry which is preliminary data.</text>
</comment>
<dbReference type="InterPro" id="IPR029052">
    <property type="entry name" value="Metallo-depent_PP-like"/>
</dbReference>
<feature type="domain" description="Calcineurin-like phosphoesterase" evidence="2">
    <location>
        <begin position="34"/>
        <end position="212"/>
    </location>
</feature>
<accession>A0A6N9NKM7</accession>
<evidence type="ECO:0000256" key="1">
    <source>
        <dbReference type="ARBA" id="ARBA00008950"/>
    </source>
</evidence>
<evidence type="ECO:0000313" key="3">
    <source>
        <dbReference type="EMBL" id="NBG66473.1"/>
    </source>
</evidence>
<dbReference type="Gene3D" id="3.60.21.10">
    <property type="match status" value="1"/>
</dbReference>
<dbReference type="PIRSF" id="PIRSF000883">
    <property type="entry name" value="Pesterase_MJ0912"/>
    <property type="match status" value="1"/>
</dbReference>
<dbReference type="SUPFAM" id="SSF56300">
    <property type="entry name" value="Metallo-dependent phosphatases"/>
    <property type="match status" value="1"/>
</dbReference>
<name>A0A6N9NKM7_9FLAO</name>
<dbReference type="GO" id="GO:0016791">
    <property type="term" value="F:phosphatase activity"/>
    <property type="evidence" value="ECO:0007669"/>
    <property type="project" value="TreeGrafter"/>
</dbReference>
<dbReference type="InterPro" id="IPR024654">
    <property type="entry name" value="Calcineurin-like_PHP_lpxH"/>
</dbReference>
<organism evidence="3 4">
    <name type="scientific">Acidiluteibacter ferrifornacis</name>
    <dbReference type="NCBI Taxonomy" id="2692424"/>
    <lineage>
        <taxon>Bacteria</taxon>
        <taxon>Pseudomonadati</taxon>
        <taxon>Bacteroidota</taxon>
        <taxon>Flavobacteriia</taxon>
        <taxon>Flavobacteriales</taxon>
        <taxon>Cryomorphaceae</taxon>
        <taxon>Acidiluteibacter</taxon>
    </lineage>
</organism>
<evidence type="ECO:0000313" key="4">
    <source>
        <dbReference type="Proteomes" id="UP000470771"/>
    </source>
</evidence>
<dbReference type="InterPro" id="IPR011152">
    <property type="entry name" value="Pesterase_MJ0912"/>
</dbReference>
<comment type="similarity">
    <text evidence="1">Belongs to the metallophosphoesterase superfamily. YfcE family.</text>
</comment>
<dbReference type="GO" id="GO:0005737">
    <property type="term" value="C:cytoplasm"/>
    <property type="evidence" value="ECO:0007669"/>
    <property type="project" value="TreeGrafter"/>
</dbReference>
<dbReference type="Proteomes" id="UP000470771">
    <property type="component" value="Unassembled WGS sequence"/>
</dbReference>
<dbReference type="AlphaFoldDB" id="A0A6N9NKM7"/>
<proteinExistence type="inferred from homology"/>
<dbReference type="InterPro" id="IPR050126">
    <property type="entry name" value="Ap4A_hydrolase"/>
</dbReference>
<reference evidence="3 4" key="1">
    <citation type="submission" date="2019-12" db="EMBL/GenBank/DDBJ databases">
        <authorList>
            <person name="Zhao J."/>
        </authorList>
    </citation>
    <scope>NUCLEOTIDE SEQUENCE [LARGE SCALE GENOMIC DNA]</scope>
    <source>
        <strain evidence="3 4">S-15</strain>
    </source>
</reference>
<dbReference type="PANTHER" id="PTHR42850">
    <property type="entry name" value="METALLOPHOSPHOESTERASE"/>
    <property type="match status" value="1"/>
</dbReference>